<dbReference type="InterPro" id="IPR036397">
    <property type="entry name" value="RNaseH_sf"/>
</dbReference>
<feature type="domain" description="DNA-directed DNA polymerase family B exonuclease" evidence="9">
    <location>
        <begin position="110"/>
        <end position="249"/>
    </location>
</feature>
<dbReference type="STRING" id="1838286.Verru16b_02892"/>
<gene>
    <name evidence="10" type="primary">polB</name>
    <name evidence="10" type="ORF">Verru16b_02892</name>
</gene>
<dbReference type="SUPFAM" id="SSF56672">
    <property type="entry name" value="DNA/RNA polymerases"/>
    <property type="match status" value="1"/>
</dbReference>
<comment type="catalytic activity">
    <reaction evidence="7">
        <text>DNA(n) + a 2'-deoxyribonucleoside 5'-triphosphate = DNA(n+1) + diphosphate</text>
        <dbReference type="Rhea" id="RHEA:22508"/>
        <dbReference type="Rhea" id="RHEA-COMP:17339"/>
        <dbReference type="Rhea" id="RHEA-COMP:17340"/>
        <dbReference type="ChEBI" id="CHEBI:33019"/>
        <dbReference type="ChEBI" id="CHEBI:61560"/>
        <dbReference type="ChEBI" id="CHEBI:173112"/>
        <dbReference type="EC" id="2.7.7.7"/>
    </reaction>
</comment>
<name>A0A1D8AY33_9BACT</name>
<keyword evidence="6" id="KW-0238">DNA-binding</keyword>
<dbReference type="InterPro" id="IPR042087">
    <property type="entry name" value="DNA_pol_B_thumb"/>
</dbReference>
<dbReference type="Pfam" id="PF00136">
    <property type="entry name" value="DNA_pol_B"/>
    <property type="match status" value="1"/>
</dbReference>
<dbReference type="PATRIC" id="fig|1838286.3.peg.2905"/>
<sequence length="724" mass="80696">MSDPLCGLWIDDDGRAWVCTASPDGSRHERTEPFRPFAWVSAATPAEGITVEALAGEGQFRHLIYADSLERFEAYLKAAPDGTQRDVLKPYESQWLLQQRGRLYADLPFAQLRRCQLDIETGAAEAGSFSDARNAGDRVLAIGLLCGGRRELLTLGEETDAGEKALLLAFNAMLREMDPDVIEGHNIFKFDLDYLRQRAKRHKVPCAWGRFGQNATFRNSRLKVAERWIDFPRCDLPGRTVIDTYLLVQLHDITAREMTAYGLKDAAVYFGVTPESGEGRTYIDGAQIQHAFRERREQFLAYLADDLRETKGVAEVLLPTYYEQARVFPILLQEAALRGTAGKVDLLFLEEYYHARAACPAPLGEIATFEGGFTRSFQEGVFTHVLHFDVASLYPSLLLAIGRNPAGDSLGVFIPMLRRLRDYRLKYKQLAKTAPEAAERDEAQARQTAFKILINSFYGYLGFSAARFGDGALAAEVTRRGRELLHALMAEFQRLGCTILEADTDGIYLASTEYHAQPEVLLARVATIMPPGIELEYDGRYDAMFCYKAKNYALAAGGEITLRGSALRSRGIEPFLKRLGDRLIAHVLGVAAESPAGEVERLRRSIAEGAHPVADLAKAETLGQNPAAYEQFIAGGGKPRRAAAEVALQMNPRPRMGERVSYYIGAKAKGQTADWQRARPVAAYDAATAPYDPVYYLEKIDDWLERYGRFCGIKAHTDQQEMNL</sequence>
<dbReference type="Gene3D" id="3.30.420.10">
    <property type="entry name" value="Ribonuclease H-like superfamily/Ribonuclease H"/>
    <property type="match status" value="1"/>
</dbReference>
<evidence type="ECO:0000256" key="7">
    <source>
        <dbReference type="ARBA" id="ARBA00049244"/>
    </source>
</evidence>
<evidence type="ECO:0000259" key="8">
    <source>
        <dbReference type="Pfam" id="PF00136"/>
    </source>
</evidence>
<keyword evidence="4 10" id="KW-0548">Nucleotidyltransferase</keyword>
<dbReference type="AlphaFoldDB" id="A0A1D8AY33"/>
<dbReference type="InterPro" id="IPR050240">
    <property type="entry name" value="DNA_pol_type-B"/>
</dbReference>
<dbReference type="SUPFAM" id="SSF53098">
    <property type="entry name" value="Ribonuclease H-like"/>
    <property type="match status" value="1"/>
</dbReference>
<protein>
    <recommendedName>
        <fullName evidence="2">DNA-directed DNA polymerase</fullName>
        <ecNumber evidence="2">2.7.7.7</ecNumber>
    </recommendedName>
</protein>
<dbReference type="InterPro" id="IPR043502">
    <property type="entry name" value="DNA/RNA_pol_sf"/>
</dbReference>
<dbReference type="Gene3D" id="3.90.1600.10">
    <property type="entry name" value="Palm domain of DNA polymerase"/>
    <property type="match status" value="1"/>
</dbReference>
<keyword evidence="11" id="KW-1185">Reference proteome</keyword>
<dbReference type="RefSeq" id="WP_069962914.1">
    <property type="nucleotide sequence ID" value="NZ_CP016094.1"/>
</dbReference>
<dbReference type="PRINTS" id="PR00106">
    <property type="entry name" value="DNAPOLB"/>
</dbReference>
<dbReference type="InterPro" id="IPR006134">
    <property type="entry name" value="DNA-dir_DNA_pol_B_multi_dom"/>
</dbReference>
<dbReference type="EMBL" id="CP016094">
    <property type="protein sequence ID" value="AOS45803.1"/>
    <property type="molecule type" value="Genomic_DNA"/>
</dbReference>
<evidence type="ECO:0000256" key="6">
    <source>
        <dbReference type="ARBA" id="ARBA00023125"/>
    </source>
</evidence>
<dbReference type="Proteomes" id="UP000095228">
    <property type="component" value="Chromosome"/>
</dbReference>
<dbReference type="EC" id="2.7.7.7" evidence="2"/>
<accession>A0A1D8AY33</accession>
<dbReference type="SMART" id="SM00486">
    <property type="entry name" value="POLBc"/>
    <property type="match status" value="1"/>
</dbReference>
<dbReference type="InterPro" id="IPR006133">
    <property type="entry name" value="DNA-dir_DNA_pol_B_exonuc"/>
</dbReference>
<dbReference type="GO" id="GO:0003677">
    <property type="term" value="F:DNA binding"/>
    <property type="evidence" value="ECO:0007669"/>
    <property type="project" value="UniProtKB-KW"/>
</dbReference>
<evidence type="ECO:0000256" key="2">
    <source>
        <dbReference type="ARBA" id="ARBA00012417"/>
    </source>
</evidence>
<dbReference type="Gene3D" id="1.10.132.60">
    <property type="entry name" value="DNA polymerase family B, C-terminal domain"/>
    <property type="match status" value="1"/>
</dbReference>
<evidence type="ECO:0000256" key="3">
    <source>
        <dbReference type="ARBA" id="ARBA00022679"/>
    </source>
</evidence>
<dbReference type="OrthoDB" id="52005at2"/>
<comment type="similarity">
    <text evidence="1">Belongs to the DNA polymerase type-B family.</text>
</comment>
<dbReference type="InterPro" id="IPR006172">
    <property type="entry name" value="DNA-dir_DNA_pol_B"/>
</dbReference>
<evidence type="ECO:0000256" key="5">
    <source>
        <dbReference type="ARBA" id="ARBA00022932"/>
    </source>
</evidence>
<evidence type="ECO:0000313" key="11">
    <source>
        <dbReference type="Proteomes" id="UP000095228"/>
    </source>
</evidence>
<reference evidence="10 11" key="1">
    <citation type="submission" date="2016-06" db="EMBL/GenBank/DDBJ databases">
        <title>Three novel species with peptidoglycan cell walls form the new genus Lacunisphaera gen. nov. in the family Opitutaceae of the verrucomicrobial subdivision 4.</title>
        <authorList>
            <person name="Rast P."/>
            <person name="Gloeckner I."/>
            <person name="Jogler M."/>
            <person name="Boedeker C."/>
            <person name="Jeske O."/>
            <person name="Wiegand S."/>
            <person name="Reinhardt R."/>
            <person name="Schumann P."/>
            <person name="Rohde M."/>
            <person name="Spring S."/>
            <person name="Gloeckner F.O."/>
            <person name="Jogler C."/>
        </authorList>
    </citation>
    <scope>NUCLEOTIDE SEQUENCE [LARGE SCALE GENOMIC DNA]</scope>
    <source>
        <strain evidence="10 11">IG16b</strain>
    </source>
</reference>
<dbReference type="PANTHER" id="PTHR10322:SF23">
    <property type="entry name" value="DNA POLYMERASE DELTA CATALYTIC SUBUNIT"/>
    <property type="match status" value="1"/>
</dbReference>
<dbReference type="Pfam" id="PF03104">
    <property type="entry name" value="DNA_pol_B_exo1"/>
    <property type="match status" value="1"/>
</dbReference>
<feature type="domain" description="DNA-directed DNA polymerase family B multifunctional" evidence="8">
    <location>
        <begin position="412"/>
        <end position="702"/>
    </location>
</feature>
<keyword evidence="3 10" id="KW-0808">Transferase</keyword>
<evidence type="ECO:0000313" key="10">
    <source>
        <dbReference type="EMBL" id="AOS45803.1"/>
    </source>
</evidence>
<dbReference type="KEGG" id="obg:Verru16b_02892"/>
<dbReference type="InterPro" id="IPR023211">
    <property type="entry name" value="DNA_pol_palm_dom_sf"/>
</dbReference>
<evidence type="ECO:0000259" key="9">
    <source>
        <dbReference type="Pfam" id="PF03104"/>
    </source>
</evidence>
<evidence type="ECO:0000256" key="4">
    <source>
        <dbReference type="ARBA" id="ARBA00022695"/>
    </source>
</evidence>
<organism evidence="10 11">
    <name type="scientific">Lacunisphaera limnophila</name>
    <dbReference type="NCBI Taxonomy" id="1838286"/>
    <lineage>
        <taxon>Bacteria</taxon>
        <taxon>Pseudomonadati</taxon>
        <taxon>Verrucomicrobiota</taxon>
        <taxon>Opitutia</taxon>
        <taxon>Opitutales</taxon>
        <taxon>Opitutaceae</taxon>
        <taxon>Lacunisphaera</taxon>
    </lineage>
</organism>
<dbReference type="GO" id="GO:0000166">
    <property type="term" value="F:nucleotide binding"/>
    <property type="evidence" value="ECO:0007669"/>
    <property type="project" value="InterPro"/>
</dbReference>
<dbReference type="PANTHER" id="PTHR10322">
    <property type="entry name" value="DNA POLYMERASE CATALYTIC SUBUNIT"/>
    <property type="match status" value="1"/>
</dbReference>
<proteinExistence type="inferred from homology"/>
<evidence type="ECO:0000256" key="1">
    <source>
        <dbReference type="ARBA" id="ARBA00005755"/>
    </source>
</evidence>
<dbReference type="GO" id="GO:0003887">
    <property type="term" value="F:DNA-directed DNA polymerase activity"/>
    <property type="evidence" value="ECO:0007669"/>
    <property type="project" value="UniProtKB-KW"/>
</dbReference>
<keyword evidence="5" id="KW-0239">DNA-directed DNA polymerase</keyword>
<dbReference type="InterPro" id="IPR012337">
    <property type="entry name" value="RNaseH-like_sf"/>
</dbReference>